<feature type="transmembrane region" description="Helical" evidence="1">
    <location>
        <begin position="67"/>
        <end position="87"/>
    </location>
</feature>
<organism evidence="2">
    <name type="scientific">Fusobacterium animalis</name>
    <dbReference type="NCBI Taxonomy" id="76859"/>
    <lineage>
        <taxon>Bacteria</taxon>
        <taxon>Fusobacteriati</taxon>
        <taxon>Fusobacteriota</taxon>
        <taxon>Fusobacteriia</taxon>
        <taxon>Fusobacteriales</taxon>
        <taxon>Fusobacteriaceae</taxon>
        <taxon>Fusobacterium</taxon>
    </lineage>
</organism>
<dbReference type="Proteomes" id="UP000063147">
    <property type="component" value="Chromosome"/>
</dbReference>
<feature type="transmembrane region" description="Helical" evidence="1">
    <location>
        <begin position="368"/>
        <end position="389"/>
    </location>
</feature>
<feature type="transmembrane region" description="Helical" evidence="1">
    <location>
        <begin position="275"/>
        <end position="292"/>
    </location>
</feature>
<feature type="transmembrane region" description="Helical" evidence="1">
    <location>
        <begin position="313"/>
        <end position="331"/>
    </location>
</feature>
<evidence type="ECO:0000313" key="2">
    <source>
        <dbReference type="EMBL" id="ALF17963.1"/>
    </source>
</evidence>
<dbReference type="InterPro" id="IPR004445">
    <property type="entry name" value="GltS"/>
</dbReference>
<keyword evidence="1" id="KW-1133">Transmembrane helix</keyword>
<accession>A0A0M3USE6</accession>
<dbReference type="PANTHER" id="PTHR36178">
    <property type="entry name" value="SLR0625 PROTEIN"/>
    <property type="match status" value="1"/>
</dbReference>
<dbReference type="Pfam" id="PF03616">
    <property type="entry name" value="Glt_symporter"/>
    <property type="match status" value="1"/>
</dbReference>
<dbReference type="EMBL" id="CP012713">
    <property type="protein sequence ID" value="ALF17963.1"/>
    <property type="molecule type" value="Genomic_DNA"/>
</dbReference>
<dbReference type="GO" id="GO:0015813">
    <property type="term" value="P:L-glutamate transmembrane transport"/>
    <property type="evidence" value="ECO:0007669"/>
    <property type="project" value="InterPro"/>
</dbReference>
<keyword evidence="1" id="KW-0472">Membrane</keyword>
<keyword evidence="1" id="KW-0812">Transmembrane</keyword>
<feature type="transmembrane region" description="Helical" evidence="1">
    <location>
        <begin position="430"/>
        <end position="451"/>
    </location>
</feature>
<proteinExistence type="predicted"/>
<dbReference type="GO" id="GO:0016020">
    <property type="term" value="C:membrane"/>
    <property type="evidence" value="ECO:0007669"/>
    <property type="project" value="InterPro"/>
</dbReference>
<feature type="transmembrane region" description="Helical" evidence="1">
    <location>
        <begin position="247"/>
        <end position="269"/>
    </location>
</feature>
<dbReference type="PATRIC" id="fig|76859.3.peg.1440"/>
<feature type="transmembrane region" description="Helical" evidence="1">
    <location>
        <begin position="179"/>
        <end position="197"/>
    </location>
</feature>
<dbReference type="PANTHER" id="PTHR36178:SF1">
    <property type="entry name" value="SODIUM_GLUTAMATE SYMPORTER"/>
    <property type="match status" value="1"/>
</dbReference>
<feature type="transmembrane region" description="Helical" evidence="1">
    <location>
        <begin position="6"/>
        <end position="25"/>
    </location>
</feature>
<evidence type="ECO:0000256" key="1">
    <source>
        <dbReference type="SAM" id="Phobius"/>
    </source>
</evidence>
<dbReference type="GO" id="GO:0015501">
    <property type="term" value="F:glutamate:sodium symporter activity"/>
    <property type="evidence" value="ECO:0007669"/>
    <property type="project" value="InterPro"/>
</dbReference>
<evidence type="ECO:0000313" key="3">
    <source>
        <dbReference type="Proteomes" id="UP000063147"/>
    </source>
</evidence>
<feature type="transmembrane region" description="Helical" evidence="1">
    <location>
        <begin position="108"/>
        <end position="135"/>
    </location>
</feature>
<dbReference type="AlphaFoldDB" id="A0A0M3USE6"/>
<sequence length="465" mass="51651">MEYSIEVLFLDLMKASILILISHIIRSKIKFIQNLYIPSSLLAGFLGLAMGPYGINCLTFSNKASGYSSAFMVIVFSAIAYGSFSLVKRNKNDNKENLKSFKGEALKRILALYVYRSIVSIVVYIVPIIVGIYIVNRFQLLPEGFTILVGGGFVGGHGTNAAFSSVITQNTGWLDANDIGMTFATIGILLGLIGGIIQIKIATNRKYTYFVNRFESLPQQYKTGFLEENERSPLAQATVSSIAIDPLAWNFIMVMIPTGLAYATIGYVRKIFETVPTYLWAFLIAILLIQILKITNLGKYVDKNCIQRISSTATEYLVFFGVAGIKISIVIEFAMPIIILSTVALISLLIFMYTLAPRLNNLYWFERSIFVYGYCTGVYAIGLTLLRIVDPNSKSKTLEDAALTSPIDFVEYYTLLLGPVLMSTGKVNTFLGVMIIMLIGSFVVAFVLKLWNSPHLERKTDSELC</sequence>
<reference evidence="2 3" key="1">
    <citation type="submission" date="2015-09" db="EMBL/GenBank/DDBJ databases">
        <authorList>
            <person name="Jackson K.R."/>
            <person name="Lunt B.L."/>
            <person name="Fisher J.N.B."/>
            <person name="Gardner A.V."/>
            <person name="Bailey M.E."/>
            <person name="Deus L.M."/>
            <person name="Earl A.S."/>
            <person name="Gibby P.D."/>
            <person name="Hartmann K.A."/>
            <person name="Liu J.E."/>
            <person name="Manci A.M."/>
            <person name="Nielsen D.A."/>
            <person name="Solomon M.B."/>
            <person name="Breakwell D.P."/>
            <person name="Burnett S.H."/>
            <person name="Grose J.H."/>
        </authorList>
    </citation>
    <scope>NUCLEOTIDE SEQUENCE [LARGE SCALE GENOMIC DNA]</scope>
    <source>
        <strain evidence="2 3">KCOM 1279</strain>
    </source>
</reference>
<dbReference type="RefSeq" id="WP_005906730.1">
    <property type="nucleotide sequence ID" value="NZ_CP012713.1"/>
</dbReference>
<name>A0A0M3USE6_9FUSO</name>
<feature type="transmembrane region" description="Helical" evidence="1">
    <location>
        <begin position="337"/>
        <end position="356"/>
    </location>
</feature>
<feature type="transmembrane region" description="Helical" evidence="1">
    <location>
        <begin position="37"/>
        <end position="55"/>
    </location>
</feature>
<dbReference type="OrthoDB" id="9801557at2"/>
<gene>
    <name evidence="2" type="ORF">RN98_07165</name>
</gene>
<protein>
    <submittedName>
        <fullName evidence="2">Sodium:glutamate symporter</fullName>
    </submittedName>
</protein>